<keyword evidence="4 6" id="KW-1133">Transmembrane helix</keyword>
<feature type="transmembrane region" description="Helical" evidence="6">
    <location>
        <begin position="375"/>
        <end position="398"/>
    </location>
</feature>
<feature type="transmembrane region" description="Helical" evidence="6">
    <location>
        <begin position="495"/>
        <end position="512"/>
    </location>
</feature>
<evidence type="ECO:0000256" key="2">
    <source>
        <dbReference type="ARBA" id="ARBA00022448"/>
    </source>
</evidence>
<dbReference type="GO" id="GO:0022857">
    <property type="term" value="F:transmembrane transporter activity"/>
    <property type="evidence" value="ECO:0007669"/>
    <property type="project" value="InterPro"/>
</dbReference>
<evidence type="ECO:0000313" key="8">
    <source>
        <dbReference type="EMBL" id="QGZ61577.1"/>
    </source>
</evidence>
<accession>A0A7Z2GGV9</accession>
<evidence type="ECO:0000259" key="7">
    <source>
        <dbReference type="PROSITE" id="PS50850"/>
    </source>
</evidence>
<dbReference type="AlphaFoldDB" id="A0A7Z2GGV9"/>
<sequence length="517" mass="57707">MSTLPREPIFSTARLRGDFFPWVLALATGLDYYDNTMFSFFTSYIAGGINASPDELVWSSSAYAVCAVLGILQQQWWVERVGYRRYVGASLLLYAAGAIAATLCESSIELAFARGFQGYFIGPMMGTCRILIQISFTPQQRPVATRAFLILIVLSSALAPLMGGWLIAHFDWRALFAFCAPAGVICAVLALLALPNSGSVLPEERGDTHFWPYVIFACAQGALQVAMQQVRFERFTTSPLIIVLTLAGLLALGWFGWQQWHHPKPLMRLHALREKSFRVGLLLYMAYYYLSTALSYLVSRLLEGGFDYPVDNAGRLTGMTSLISAGALFFYFRYAKRITHKKWFIVPGFALAAFIAFWMTRLSPDASESWLIVPLLLRGLLLLFIVLPVANLTFRIFAIEEFTHGYRLKNIVRQLTISFATATVIIVEQHRLAVHQTRLVEFVNPFNPVFQNTFATLTHAFELLGRSPGEAHGLALAQLSRMVAQQASFLSSLDGFYFVIGVALCGGIFAAWQKQID</sequence>
<dbReference type="KEGG" id="pacs:FAZ98_07420"/>
<dbReference type="OrthoDB" id="8581632at2"/>
<keyword evidence="9" id="KW-1185">Reference proteome</keyword>
<dbReference type="Pfam" id="PF07690">
    <property type="entry name" value="MFS_1"/>
    <property type="match status" value="1"/>
</dbReference>
<feature type="transmembrane region" description="Helical" evidence="6">
    <location>
        <begin position="148"/>
        <end position="168"/>
    </location>
</feature>
<feature type="transmembrane region" description="Helical" evidence="6">
    <location>
        <begin position="56"/>
        <end position="74"/>
    </location>
</feature>
<reference evidence="8 9" key="1">
    <citation type="submission" date="2019-12" db="EMBL/GenBank/DDBJ databases">
        <title>Paraburkholderia acidiphila 7Q-K02 sp. nov and Paraburkholderia acidisoli DHF22 sp. nov., two strains isolated from forest soil.</title>
        <authorList>
            <person name="Gao Z."/>
            <person name="Qiu L."/>
        </authorList>
    </citation>
    <scope>NUCLEOTIDE SEQUENCE [LARGE SCALE GENOMIC DNA]</scope>
    <source>
        <strain evidence="8 9">DHF22</strain>
    </source>
</reference>
<evidence type="ECO:0000256" key="5">
    <source>
        <dbReference type="ARBA" id="ARBA00023136"/>
    </source>
</evidence>
<feature type="transmembrane region" description="Helical" evidence="6">
    <location>
        <begin position="313"/>
        <end position="332"/>
    </location>
</feature>
<dbReference type="EMBL" id="CP046913">
    <property type="protein sequence ID" value="QGZ61577.1"/>
    <property type="molecule type" value="Genomic_DNA"/>
</dbReference>
<feature type="transmembrane region" description="Helical" evidence="6">
    <location>
        <begin position="344"/>
        <end position="363"/>
    </location>
</feature>
<feature type="domain" description="Major facilitator superfamily (MFS) profile" evidence="7">
    <location>
        <begin position="20"/>
        <end position="517"/>
    </location>
</feature>
<evidence type="ECO:0000313" key="9">
    <source>
        <dbReference type="Proteomes" id="UP000433577"/>
    </source>
</evidence>
<evidence type="ECO:0000256" key="3">
    <source>
        <dbReference type="ARBA" id="ARBA00022692"/>
    </source>
</evidence>
<proteinExistence type="predicted"/>
<feature type="transmembrane region" description="Helical" evidence="6">
    <location>
        <begin position="277"/>
        <end position="298"/>
    </location>
</feature>
<dbReference type="RefSeq" id="WP_158950226.1">
    <property type="nucleotide sequence ID" value="NZ_CP046913.1"/>
</dbReference>
<dbReference type="Proteomes" id="UP000433577">
    <property type="component" value="Chromosome 1"/>
</dbReference>
<feature type="transmembrane region" description="Helical" evidence="6">
    <location>
        <begin position="239"/>
        <end position="257"/>
    </location>
</feature>
<organism evidence="8 9">
    <name type="scientific">Paraburkholderia acidisoli</name>
    <dbReference type="NCBI Taxonomy" id="2571748"/>
    <lineage>
        <taxon>Bacteria</taxon>
        <taxon>Pseudomonadati</taxon>
        <taxon>Pseudomonadota</taxon>
        <taxon>Betaproteobacteria</taxon>
        <taxon>Burkholderiales</taxon>
        <taxon>Burkholderiaceae</taxon>
        <taxon>Paraburkholderia</taxon>
    </lineage>
</organism>
<dbReference type="Gene3D" id="1.20.1250.20">
    <property type="entry name" value="MFS general substrate transporter like domains"/>
    <property type="match status" value="1"/>
</dbReference>
<dbReference type="InterPro" id="IPR011701">
    <property type="entry name" value="MFS"/>
</dbReference>
<dbReference type="PROSITE" id="PS50850">
    <property type="entry name" value="MFS"/>
    <property type="match status" value="1"/>
</dbReference>
<evidence type="ECO:0000256" key="4">
    <source>
        <dbReference type="ARBA" id="ARBA00022989"/>
    </source>
</evidence>
<evidence type="ECO:0000256" key="6">
    <source>
        <dbReference type="SAM" id="Phobius"/>
    </source>
</evidence>
<comment type="subcellular location">
    <subcellularLocation>
        <location evidence="1">Membrane</location>
        <topology evidence="1">Multi-pass membrane protein</topology>
    </subcellularLocation>
</comment>
<feature type="transmembrane region" description="Helical" evidence="6">
    <location>
        <begin position="174"/>
        <end position="194"/>
    </location>
</feature>
<feature type="transmembrane region" description="Helical" evidence="6">
    <location>
        <begin position="86"/>
        <end position="104"/>
    </location>
</feature>
<dbReference type="GO" id="GO:0016020">
    <property type="term" value="C:membrane"/>
    <property type="evidence" value="ECO:0007669"/>
    <property type="project" value="UniProtKB-SubCell"/>
</dbReference>
<evidence type="ECO:0000256" key="1">
    <source>
        <dbReference type="ARBA" id="ARBA00004141"/>
    </source>
</evidence>
<dbReference type="PANTHER" id="PTHR42718:SF9">
    <property type="entry name" value="MAJOR FACILITATOR SUPERFAMILY MULTIDRUG TRANSPORTER MFSC"/>
    <property type="match status" value="1"/>
</dbReference>
<gene>
    <name evidence="8" type="ORF">FAZ98_07420</name>
</gene>
<keyword evidence="2" id="KW-0813">Transport</keyword>
<keyword evidence="5 6" id="KW-0472">Membrane</keyword>
<dbReference type="SUPFAM" id="SSF103473">
    <property type="entry name" value="MFS general substrate transporter"/>
    <property type="match status" value="1"/>
</dbReference>
<name>A0A7Z2GGV9_9BURK</name>
<dbReference type="InterPro" id="IPR036259">
    <property type="entry name" value="MFS_trans_sf"/>
</dbReference>
<dbReference type="InterPro" id="IPR020846">
    <property type="entry name" value="MFS_dom"/>
</dbReference>
<keyword evidence="3 6" id="KW-0812">Transmembrane</keyword>
<protein>
    <submittedName>
        <fullName evidence="8">MFS transporter</fullName>
    </submittedName>
</protein>
<dbReference type="PANTHER" id="PTHR42718">
    <property type="entry name" value="MAJOR FACILITATOR SUPERFAMILY MULTIDRUG TRANSPORTER MFSC"/>
    <property type="match status" value="1"/>
</dbReference>